<keyword evidence="1" id="KW-1133">Transmembrane helix</keyword>
<dbReference type="Proteomes" id="UP001209076">
    <property type="component" value="Unassembled WGS sequence"/>
</dbReference>
<protein>
    <submittedName>
        <fullName evidence="2">Uncharacterized protein</fullName>
    </submittedName>
</protein>
<organism evidence="2 3">
    <name type="scientific">Paracholeplasma vituli</name>
    <dbReference type="NCBI Taxonomy" id="69473"/>
    <lineage>
        <taxon>Bacteria</taxon>
        <taxon>Bacillati</taxon>
        <taxon>Mycoplasmatota</taxon>
        <taxon>Mollicutes</taxon>
        <taxon>Acholeplasmatales</taxon>
        <taxon>Acholeplasmataceae</taxon>
        <taxon>Paracholeplasma</taxon>
    </lineage>
</organism>
<keyword evidence="1" id="KW-0812">Transmembrane</keyword>
<reference evidence="3" key="1">
    <citation type="submission" date="2023-07" db="EMBL/GenBank/DDBJ databases">
        <title>Novel Mycoplasma species identified in domestic and wild animals.</title>
        <authorList>
            <person name="Volokhov D.V."/>
            <person name="Furtak V.A."/>
            <person name="Zagorodnyaya T.A."/>
        </authorList>
    </citation>
    <scope>NUCLEOTIDE SEQUENCE [LARGE SCALE GENOMIC DNA]</scope>
    <source>
        <strain evidence="3">92-19</strain>
    </source>
</reference>
<accession>A0ABT2PWN0</accession>
<dbReference type="RefSeq" id="WP_262096665.1">
    <property type="nucleotide sequence ID" value="NZ_JAOEGN010000012.1"/>
</dbReference>
<dbReference type="EMBL" id="JAOEGN010000012">
    <property type="protein sequence ID" value="MCU0105360.1"/>
    <property type="molecule type" value="Genomic_DNA"/>
</dbReference>
<evidence type="ECO:0000313" key="2">
    <source>
        <dbReference type="EMBL" id="MCU0105360.1"/>
    </source>
</evidence>
<sequence>MKLIAGIFIGLLTIIQTTLPIKESSRDVEITAVEATSTMDFVNEKTTLVMELTIRNGYHHDIKETTLVLDTYLEGVFQKRVTLLIKDDIRHFHTQEVKVTQVYDEVYFDEIDIISINTLEKTFFQTYQLIISSALFYNFILFFMWSVFNRHQNYILSEIKDVLIYQWWYFLVCVLVIPVVVNILGLVGRFQFMDTVYGWIYFLSVLITFPAYYGLLMLYHYVKER</sequence>
<evidence type="ECO:0000313" key="3">
    <source>
        <dbReference type="Proteomes" id="UP001209076"/>
    </source>
</evidence>
<feature type="transmembrane region" description="Helical" evidence="1">
    <location>
        <begin position="168"/>
        <end position="187"/>
    </location>
</feature>
<keyword evidence="1" id="KW-0472">Membrane</keyword>
<gene>
    <name evidence="2" type="ORF">N7603_06795</name>
</gene>
<name>A0ABT2PWN0_9MOLU</name>
<evidence type="ECO:0000256" key="1">
    <source>
        <dbReference type="SAM" id="Phobius"/>
    </source>
</evidence>
<proteinExistence type="predicted"/>
<comment type="caution">
    <text evidence="2">The sequence shown here is derived from an EMBL/GenBank/DDBJ whole genome shotgun (WGS) entry which is preliminary data.</text>
</comment>
<feature type="transmembrane region" description="Helical" evidence="1">
    <location>
        <begin position="199"/>
        <end position="222"/>
    </location>
</feature>
<keyword evidence="3" id="KW-1185">Reference proteome</keyword>
<feature type="transmembrane region" description="Helical" evidence="1">
    <location>
        <begin position="127"/>
        <end position="148"/>
    </location>
</feature>